<sequence>MSLLVPQTQDGTEHVGRAVLPGPKVVKLGQRPQTAQIRLKLVQLRHARNAVDILFEASSEVGELTVRAPLVLHAGELLEGLRIPVPDAKELKVGLGGPGWLRVSVDGDDGEQVAGHLVIENSRESVERVQENRKEPVQSGLLFAGDEELPEERPRRPIEEAYQEALQPERNEHQSPGAPIGNQLLPVAPCCIVRVDHNEDKWDRRREYNKVLEKLSNDGVPIPRLDAIISFLLRSVPAPVRAPNICCDHRQH</sequence>
<proteinExistence type="predicted"/>
<dbReference type="OrthoDB" id="10355915at2759"/>
<accession>A0A9D5HW09</accession>
<protein>
    <submittedName>
        <fullName evidence="1">Uncharacterized protein</fullName>
    </submittedName>
</protein>
<name>A0A9D5HW09_9CRYT</name>
<dbReference type="EMBL" id="JAPCXC010000104">
    <property type="protein sequence ID" value="KAJ1605244.1"/>
    <property type="molecule type" value="Genomic_DNA"/>
</dbReference>
<organism evidence="1">
    <name type="scientific">Cryptosporidium canis</name>
    <dbReference type="NCBI Taxonomy" id="195482"/>
    <lineage>
        <taxon>Eukaryota</taxon>
        <taxon>Sar</taxon>
        <taxon>Alveolata</taxon>
        <taxon>Apicomplexa</taxon>
        <taxon>Conoidasida</taxon>
        <taxon>Coccidia</taxon>
        <taxon>Eucoccidiorida</taxon>
        <taxon>Eimeriorina</taxon>
        <taxon>Cryptosporidiidae</taxon>
        <taxon>Cryptosporidium</taxon>
    </lineage>
</organism>
<dbReference type="AlphaFoldDB" id="A0A9D5HW09"/>
<evidence type="ECO:0000313" key="1">
    <source>
        <dbReference type="EMBL" id="KAJ1605244.1"/>
    </source>
</evidence>
<comment type="caution">
    <text evidence="1">The sequence shown here is derived from an EMBL/GenBank/DDBJ whole genome shotgun (WGS) entry which is preliminary data.</text>
</comment>
<gene>
    <name evidence="1" type="ORF">OJ253_3239</name>
</gene>
<reference evidence="1" key="1">
    <citation type="submission" date="2022-10" db="EMBL/GenBank/DDBJ databases">
        <title>Adaptive evolution leads to modifications in subtelomeric GC content in a zoonotic Cryptosporidium species.</title>
        <authorList>
            <person name="Li J."/>
            <person name="Feng Y."/>
            <person name="Xiao L."/>
        </authorList>
    </citation>
    <scope>NUCLEOTIDE SEQUENCE</scope>
    <source>
        <strain evidence="1">33844</strain>
    </source>
</reference>
<dbReference type="Proteomes" id="UP001067231">
    <property type="component" value="Unassembled WGS sequence"/>
</dbReference>